<dbReference type="AlphaFoldDB" id="A0A1Q5SQ40"/>
<evidence type="ECO:0000313" key="2">
    <source>
        <dbReference type="Proteomes" id="UP000186030"/>
    </source>
</evidence>
<dbReference type="EMBL" id="MQMG01000049">
    <property type="protein sequence ID" value="OKO90118.1"/>
    <property type="molecule type" value="Genomic_DNA"/>
</dbReference>
<protein>
    <submittedName>
        <fullName evidence="1">Uncharacterized protein</fullName>
    </submittedName>
</protein>
<accession>A0A1Q5SQ40</accession>
<reference evidence="2" key="2">
    <citation type="submission" date="2017-01" db="EMBL/GenBank/DDBJ databases">
        <title>Genome sequencing and annotation of Geobacillus sp. 1017, a Hydrocarbon-Oxidizing Thermophilic Bacterium Isolated from a Heavy Oil Reservoir (China).</title>
        <authorList>
            <person name="Kadnikov V.V."/>
            <person name="Mardanov A.V."/>
            <person name="Poltaraus A.B."/>
            <person name="Sokolova D.S."/>
            <person name="Semenova E.M."/>
            <person name="Ravin N.V."/>
            <person name="Tourova T.P."/>
            <person name="Nazina T.N."/>
        </authorList>
    </citation>
    <scope>NUCLEOTIDE SEQUENCE [LARGE SCALE GENOMIC DNA]</scope>
    <source>
        <strain evidence="2">1017</strain>
    </source>
</reference>
<gene>
    <name evidence="1" type="ORF">BRO54_3154</name>
</gene>
<comment type="caution">
    <text evidence="1">The sequence shown here is derived from an EMBL/GenBank/DDBJ whole genome shotgun (WGS) entry which is preliminary data.</text>
</comment>
<proteinExistence type="predicted"/>
<dbReference type="Proteomes" id="UP000186030">
    <property type="component" value="Unassembled WGS sequence"/>
</dbReference>
<name>A0A1Q5SQ40_9BACL</name>
<organism evidence="1 2">
    <name type="scientific">Geobacillus proteiniphilus</name>
    <dbReference type="NCBI Taxonomy" id="860353"/>
    <lineage>
        <taxon>Bacteria</taxon>
        <taxon>Bacillati</taxon>
        <taxon>Bacillota</taxon>
        <taxon>Bacilli</taxon>
        <taxon>Bacillales</taxon>
        <taxon>Anoxybacillaceae</taxon>
        <taxon>Geobacillus</taxon>
    </lineage>
</organism>
<evidence type="ECO:0000313" key="1">
    <source>
        <dbReference type="EMBL" id="OKO90118.1"/>
    </source>
</evidence>
<reference evidence="1 2" key="1">
    <citation type="submission" date="2016-11" db="EMBL/GenBank/DDBJ databases">
        <authorList>
            <person name="Kadnikov V."/>
            <person name="Nazina T."/>
        </authorList>
    </citation>
    <scope>NUCLEOTIDE SEQUENCE [LARGE SCALE GENOMIC DNA]</scope>
    <source>
        <strain evidence="1 2">1017</strain>
    </source>
</reference>
<sequence length="38" mass="4732">MLDTFFRTKLVKIVDTTIFSNRKWLVCYTKIKDIFPYW</sequence>